<organism evidence="2">
    <name type="scientific">freshwater metagenome</name>
    <dbReference type="NCBI Taxonomy" id="449393"/>
    <lineage>
        <taxon>unclassified sequences</taxon>
        <taxon>metagenomes</taxon>
        <taxon>ecological metagenomes</taxon>
    </lineage>
</organism>
<dbReference type="AlphaFoldDB" id="A0A6J7DLE9"/>
<keyword evidence="1" id="KW-0472">Membrane</keyword>
<protein>
    <submittedName>
        <fullName evidence="2">Unannotated protein</fullName>
    </submittedName>
</protein>
<name>A0A6J7DLE9_9ZZZZ</name>
<dbReference type="EMBL" id="CAFBLP010000011">
    <property type="protein sequence ID" value="CAB4868093.1"/>
    <property type="molecule type" value="Genomic_DNA"/>
</dbReference>
<evidence type="ECO:0000256" key="1">
    <source>
        <dbReference type="SAM" id="Phobius"/>
    </source>
</evidence>
<feature type="transmembrane region" description="Helical" evidence="1">
    <location>
        <begin position="163"/>
        <end position="182"/>
    </location>
</feature>
<accession>A0A6J7DLE9</accession>
<sequence length="188" mass="18512">MRRLVAQLAVGTVLVCGALSTALPRASATGEVGTVCVDEPYSWSGNTTIGAGEAFFTGAVIADQPGTVLSVGHAGASTDAGSASLVVHIGSVIVTDGAEVRGGGISVSNDGPQAVQVTSVDIVVIRCQFVASESPALVASAATETSRVSADVLPSTGAASRGVAVSAVLCTMLGLAMVAAAGRRRRTT</sequence>
<keyword evidence="1" id="KW-1133">Transmembrane helix</keyword>
<reference evidence="2" key="1">
    <citation type="submission" date="2020-05" db="EMBL/GenBank/DDBJ databases">
        <authorList>
            <person name="Chiriac C."/>
            <person name="Salcher M."/>
            <person name="Ghai R."/>
            <person name="Kavagutti S V."/>
        </authorList>
    </citation>
    <scope>NUCLEOTIDE SEQUENCE</scope>
</reference>
<proteinExistence type="predicted"/>
<keyword evidence="1" id="KW-0812">Transmembrane</keyword>
<evidence type="ECO:0000313" key="2">
    <source>
        <dbReference type="EMBL" id="CAB4868093.1"/>
    </source>
</evidence>
<gene>
    <name evidence="2" type="ORF">UFOPK3376_00657</name>
</gene>